<comment type="similarity">
    <text evidence="1">Belongs to the TRAFAC class translation factor GTPase superfamily. Classic translation factor GTPase family. LepA subfamily.</text>
</comment>
<keyword evidence="2" id="KW-0547">Nucleotide-binding</keyword>
<dbReference type="InterPro" id="IPR035654">
    <property type="entry name" value="LepA_IV"/>
</dbReference>
<dbReference type="Gene3D" id="3.30.70.870">
    <property type="entry name" value="Elongation Factor G (Translational Gtpase), domain 3"/>
    <property type="match status" value="1"/>
</dbReference>
<dbReference type="GO" id="GO:0097177">
    <property type="term" value="F:mitochondrial ribosome binding"/>
    <property type="evidence" value="ECO:0007669"/>
    <property type="project" value="TreeGrafter"/>
</dbReference>
<dbReference type="InterPro" id="IPR009000">
    <property type="entry name" value="Transl_B-barrel_sf"/>
</dbReference>
<comment type="caution">
    <text evidence="7">The sequence shown here is derived from an EMBL/GenBank/DDBJ whole genome shotgun (WGS) entry which is preliminary data.</text>
</comment>
<dbReference type="Proteomes" id="UP001497623">
    <property type="component" value="Unassembled WGS sequence"/>
</dbReference>
<dbReference type="CDD" id="cd16260">
    <property type="entry name" value="EF4_III"/>
    <property type="match status" value="1"/>
</dbReference>
<evidence type="ECO:0000313" key="8">
    <source>
        <dbReference type="Proteomes" id="UP001497623"/>
    </source>
</evidence>
<keyword evidence="8" id="KW-1185">Reference proteome</keyword>
<dbReference type="SUPFAM" id="SSF54980">
    <property type="entry name" value="EF-G C-terminal domain-like"/>
    <property type="match status" value="2"/>
</dbReference>
<evidence type="ECO:0000256" key="1">
    <source>
        <dbReference type="ARBA" id="ARBA00005454"/>
    </source>
</evidence>
<dbReference type="GO" id="GO:0005739">
    <property type="term" value="C:mitochondrion"/>
    <property type="evidence" value="ECO:0007669"/>
    <property type="project" value="TreeGrafter"/>
</dbReference>
<dbReference type="InterPro" id="IPR035647">
    <property type="entry name" value="EFG_III/V"/>
</dbReference>
<dbReference type="InterPro" id="IPR000640">
    <property type="entry name" value="EFG_V-like"/>
</dbReference>
<evidence type="ECO:0000256" key="4">
    <source>
        <dbReference type="ARBA" id="ARBA00023134"/>
    </source>
</evidence>
<dbReference type="CDD" id="cd03699">
    <property type="entry name" value="EF4_II"/>
    <property type="match status" value="1"/>
</dbReference>
<dbReference type="FunFam" id="2.40.30.10:FF:000015">
    <property type="entry name" value="Translation factor GUF1, mitochondrial"/>
    <property type="match status" value="1"/>
</dbReference>
<feature type="domain" description="Elongation factor EFG" evidence="5">
    <location>
        <begin position="459"/>
        <end position="544"/>
    </location>
</feature>
<evidence type="ECO:0000256" key="3">
    <source>
        <dbReference type="ARBA" id="ARBA00022801"/>
    </source>
</evidence>
<organism evidence="7 8">
    <name type="scientific">Meganyctiphanes norvegica</name>
    <name type="common">Northern krill</name>
    <name type="synonym">Thysanopoda norvegica</name>
    <dbReference type="NCBI Taxonomy" id="48144"/>
    <lineage>
        <taxon>Eukaryota</taxon>
        <taxon>Metazoa</taxon>
        <taxon>Ecdysozoa</taxon>
        <taxon>Arthropoda</taxon>
        <taxon>Crustacea</taxon>
        <taxon>Multicrustacea</taxon>
        <taxon>Malacostraca</taxon>
        <taxon>Eumalacostraca</taxon>
        <taxon>Eucarida</taxon>
        <taxon>Euphausiacea</taxon>
        <taxon>Euphausiidae</taxon>
        <taxon>Meganyctiphanes</taxon>
    </lineage>
</organism>
<dbReference type="PANTHER" id="PTHR43512:SF7">
    <property type="entry name" value="TRANSLATION FACTOR GUF1, MITOCHONDRIAL"/>
    <property type="match status" value="1"/>
</dbReference>
<dbReference type="Pfam" id="PF06421">
    <property type="entry name" value="LepA_C"/>
    <property type="match status" value="1"/>
</dbReference>
<dbReference type="EMBL" id="CAXKWB010009018">
    <property type="protein sequence ID" value="CAL4093279.1"/>
    <property type="molecule type" value="Genomic_DNA"/>
</dbReference>
<evidence type="ECO:0000313" key="7">
    <source>
        <dbReference type="EMBL" id="CAL4093279.1"/>
    </source>
</evidence>
<dbReference type="Gene3D" id="3.30.70.240">
    <property type="match status" value="1"/>
</dbReference>
<gene>
    <name evidence="7" type="ORF">MNOR_LOCUS14780</name>
</gene>
<dbReference type="Gene3D" id="3.30.70.2570">
    <property type="entry name" value="Elongation factor 4, C-terminal domain"/>
    <property type="match status" value="1"/>
</dbReference>
<name>A0AAV2QM88_MEGNR</name>
<reference evidence="7 8" key="1">
    <citation type="submission" date="2024-05" db="EMBL/GenBank/DDBJ databases">
        <authorList>
            <person name="Wallberg A."/>
        </authorList>
    </citation>
    <scope>NUCLEOTIDE SEQUENCE [LARGE SCALE GENOMIC DNA]</scope>
</reference>
<evidence type="ECO:0000259" key="6">
    <source>
        <dbReference type="Pfam" id="PF06421"/>
    </source>
</evidence>
<dbReference type="FunFam" id="3.30.70.240:FF:000007">
    <property type="entry name" value="Translation factor GUF1, mitochondrial"/>
    <property type="match status" value="1"/>
</dbReference>
<protein>
    <recommendedName>
        <fullName evidence="9">Translation factor GUF1 homolog, mitochondrial</fullName>
    </recommendedName>
</protein>
<dbReference type="CDD" id="cd03709">
    <property type="entry name" value="lepA_C"/>
    <property type="match status" value="1"/>
</dbReference>
<dbReference type="InterPro" id="IPR013842">
    <property type="entry name" value="LepA_CTD"/>
</dbReference>
<dbReference type="GO" id="GO:0005525">
    <property type="term" value="F:GTP binding"/>
    <property type="evidence" value="ECO:0007669"/>
    <property type="project" value="UniProtKB-KW"/>
</dbReference>
<dbReference type="InterPro" id="IPR038363">
    <property type="entry name" value="LepA_C_sf"/>
</dbReference>
<dbReference type="PANTHER" id="PTHR43512">
    <property type="entry name" value="TRANSLATION FACTOR GUF1-RELATED"/>
    <property type="match status" value="1"/>
</dbReference>
<evidence type="ECO:0000259" key="5">
    <source>
        <dbReference type="Pfam" id="PF00679"/>
    </source>
</evidence>
<feature type="domain" description="GTP-binding protein LepA C-terminal" evidence="6">
    <location>
        <begin position="547"/>
        <end position="614"/>
    </location>
</feature>
<accession>A0AAV2QM88</accession>
<evidence type="ECO:0008006" key="9">
    <source>
        <dbReference type="Google" id="ProtNLM"/>
    </source>
</evidence>
<dbReference type="GO" id="GO:0016787">
    <property type="term" value="F:hydrolase activity"/>
    <property type="evidence" value="ECO:0007669"/>
    <property type="project" value="UniProtKB-KW"/>
</dbReference>
<keyword evidence="3" id="KW-0378">Hydrolase</keyword>
<dbReference type="SUPFAM" id="SSF50447">
    <property type="entry name" value="Translation proteins"/>
    <property type="match status" value="1"/>
</dbReference>
<proteinExistence type="inferred from homology"/>
<evidence type="ECO:0000256" key="2">
    <source>
        <dbReference type="ARBA" id="ARBA00022741"/>
    </source>
</evidence>
<dbReference type="AlphaFoldDB" id="A0AAV2QM88"/>
<dbReference type="FunFam" id="3.30.70.2570:FF:000001">
    <property type="entry name" value="Translation factor GUF1, mitochondrial"/>
    <property type="match status" value="1"/>
</dbReference>
<dbReference type="Pfam" id="PF00679">
    <property type="entry name" value="EFG_C"/>
    <property type="match status" value="1"/>
</dbReference>
<dbReference type="Gene3D" id="2.40.30.10">
    <property type="entry name" value="Translation factors"/>
    <property type="match status" value="1"/>
</dbReference>
<dbReference type="InterPro" id="IPR006297">
    <property type="entry name" value="EF-4"/>
</dbReference>
<dbReference type="GO" id="GO:0045727">
    <property type="term" value="P:positive regulation of translation"/>
    <property type="evidence" value="ECO:0007669"/>
    <property type="project" value="TreeGrafter"/>
</dbReference>
<dbReference type="FunFam" id="3.30.70.870:FF:000004">
    <property type="entry name" value="Translation factor GUF1, mitochondrial"/>
    <property type="match status" value="1"/>
</dbReference>
<keyword evidence="4" id="KW-0342">GTP-binding</keyword>
<sequence>MINIIVRFFVYDHIWKPLLQLCSRRYLVAYSRRTEISRDIARRLTVREGIPEMGAFPQSRIRNRYHSRMCKQNFLIDEKIISLIGEISKKNKQTRGIIHLECHKNVYGRRQAILLSFTYNSHHRYRELTAARGRASYTPENTTKLKTNKNPIHSPGANIQVQSSATLDFNLVNVVIATVLPRISIKNLNNNHIQSHLLAMVTMATAAAFQISAKKGTGVTNLIEKIIDAVPSPLEKCNKSAPLRALLFDSWFDKYKGAVCMIWIVDGTIKKGDYITSAHTGKVYEVKNLGILTPEELSVKELYTGQVGFFTANIRSTKEAQLGDTFFHRGNVTEPLAEITPAKPMVFAGVYPVDQSEYHALHSAIERLTLNDASVSVTPESSSALGQGWRLGFLGLLHMDVFSQRLDLEHGAHVVFTTPSVPYKVRLHGEKVIKKYGSEEVIINNPSNWPEVPNIVETSEPFVLGTIITPDCYLGSILSLCQDRRGIQQSIKNIDESRIIIQYKLPLNEVVVDFYDKLKSCSSGYATFDYEDLGYEESSLVKLNILLNGNLIEELSSIVHYSRARQFGKNVCLKLCDTIPKQLFQIGVQAAVGGKVLARENIKAMRKDVLAKCVMMNSCMNLLNINA</sequence>